<proteinExistence type="predicted"/>
<dbReference type="VEuPathDB" id="VectorBase:HLOH_057163"/>
<comment type="caution">
    <text evidence="3">The sequence shown here is derived from an EMBL/GenBank/DDBJ whole genome shotgun (WGS) entry which is preliminary data.</text>
</comment>
<reference evidence="3 4" key="1">
    <citation type="journal article" date="2020" name="Cell">
        <title>Large-Scale Comparative Analyses of Tick Genomes Elucidate Their Genetic Diversity and Vector Capacities.</title>
        <authorList>
            <consortium name="Tick Genome and Microbiome Consortium (TIGMIC)"/>
            <person name="Jia N."/>
            <person name="Wang J."/>
            <person name="Shi W."/>
            <person name="Du L."/>
            <person name="Sun Y."/>
            <person name="Zhan W."/>
            <person name="Jiang J.F."/>
            <person name="Wang Q."/>
            <person name="Zhang B."/>
            <person name="Ji P."/>
            <person name="Bell-Sakyi L."/>
            <person name="Cui X.M."/>
            <person name="Yuan T.T."/>
            <person name="Jiang B.G."/>
            <person name="Yang W.F."/>
            <person name="Lam T.T."/>
            <person name="Chang Q.C."/>
            <person name="Ding S.J."/>
            <person name="Wang X.J."/>
            <person name="Zhu J.G."/>
            <person name="Ruan X.D."/>
            <person name="Zhao L."/>
            <person name="Wei J.T."/>
            <person name="Ye R.Z."/>
            <person name="Que T.C."/>
            <person name="Du C.H."/>
            <person name="Zhou Y.H."/>
            <person name="Cheng J.X."/>
            <person name="Dai P.F."/>
            <person name="Guo W.B."/>
            <person name="Han X.H."/>
            <person name="Huang E.J."/>
            <person name="Li L.F."/>
            <person name="Wei W."/>
            <person name="Gao Y.C."/>
            <person name="Liu J.Z."/>
            <person name="Shao H.Z."/>
            <person name="Wang X."/>
            <person name="Wang C.C."/>
            <person name="Yang T.C."/>
            <person name="Huo Q.B."/>
            <person name="Li W."/>
            <person name="Chen H.Y."/>
            <person name="Chen S.E."/>
            <person name="Zhou L.G."/>
            <person name="Ni X.B."/>
            <person name="Tian J.H."/>
            <person name="Sheng Y."/>
            <person name="Liu T."/>
            <person name="Pan Y.S."/>
            <person name="Xia L.Y."/>
            <person name="Li J."/>
            <person name="Zhao F."/>
            <person name="Cao W.C."/>
        </authorList>
    </citation>
    <scope>NUCLEOTIDE SEQUENCE [LARGE SCALE GENOMIC DNA]</scope>
    <source>
        <strain evidence="3">HaeL-2018</strain>
    </source>
</reference>
<protein>
    <submittedName>
        <fullName evidence="3">Uncharacterized protein</fullName>
    </submittedName>
</protein>
<feature type="coiled-coil region" evidence="1">
    <location>
        <begin position="77"/>
        <end position="132"/>
    </location>
</feature>
<feature type="compositionally biased region" description="Polar residues" evidence="2">
    <location>
        <begin position="218"/>
        <end position="231"/>
    </location>
</feature>
<feature type="region of interest" description="Disordered" evidence="2">
    <location>
        <begin position="169"/>
        <end position="240"/>
    </location>
</feature>
<name>A0A9J6GYU4_HAELO</name>
<sequence length="306" mass="33794">MATGKCDALSDVAKGLGEKAPGSIKEITKVLVELTTKFVDALTELRCELKKVDSSNTVIQEEITSVKASMKFINDSFEEFRADVKGFRQELTEAKKQTLEVQKESTRVVRELKEVKRELVELKQYSRRANLEVKGIPMNDEDDLDTIFTTMASCLETDVSVADVDVIHRVPTRKPGPPNSSARRAPKTLPSFRPAKSTTAKPPAATAKALIPAPGQSAPRNLNPTPRSPNKPTAADSLPAKQITNDLLLWKHRTTTVPDPSLAIAIQTPRSESTINDKIRSTTRPGLPNAKTHRTHQQHRPRDIKP</sequence>
<dbReference type="EMBL" id="JABSTR010000010">
    <property type="protein sequence ID" value="KAH9379572.1"/>
    <property type="molecule type" value="Genomic_DNA"/>
</dbReference>
<evidence type="ECO:0000313" key="4">
    <source>
        <dbReference type="Proteomes" id="UP000821853"/>
    </source>
</evidence>
<dbReference type="OrthoDB" id="5984028at2759"/>
<dbReference type="Gene3D" id="1.10.287.950">
    <property type="entry name" value="Methyl-accepting chemotaxis protein"/>
    <property type="match status" value="1"/>
</dbReference>
<evidence type="ECO:0000256" key="1">
    <source>
        <dbReference type="SAM" id="Coils"/>
    </source>
</evidence>
<feature type="region of interest" description="Disordered" evidence="2">
    <location>
        <begin position="267"/>
        <end position="306"/>
    </location>
</feature>
<evidence type="ECO:0000256" key="2">
    <source>
        <dbReference type="SAM" id="MobiDB-lite"/>
    </source>
</evidence>
<accession>A0A9J6GYU4</accession>
<keyword evidence="4" id="KW-1185">Reference proteome</keyword>
<keyword evidence="1" id="KW-0175">Coiled coil</keyword>
<dbReference type="Proteomes" id="UP000821853">
    <property type="component" value="Chromosome 8"/>
</dbReference>
<feature type="compositionally biased region" description="Low complexity" evidence="2">
    <location>
        <begin position="194"/>
        <end position="214"/>
    </location>
</feature>
<gene>
    <name evidence="3" type="ORF">HPB48_022006</name>
</gene>
<organism evidence="3 4">
    <name type="scientific">Haemaphysalis longicornis</name>
    <name type="common">Bush tick</name>
    <dbReference type="NCBI Taxonomy" id="44386"/>
    <lineage>
        <taxon>Eukaryota</taxon>
        <taxon>Metazoa</taxon>
        <taxon>Ecdysozoa</taxon>
        <taxon>Arthropoda</taxon>
        <taxon>Chelicerata</taxon>
        <taxon>Arachnida</taxon>
        <taxon>Acari</taxon>
        <taxon>Parasitiformes</taxon>
        <taxon>Ixodida</taxon>
        <taxon>Ixodoidea</taxon>
        <taxon>Ixodidae</taxon>
        <taxon>Haemaphysalinae</taxon>
        <taxon>Haemaphysalis</taxon>
    </lineage>
</organism>
<evidence type="ECO:0000313" key="3">
    <source>
        <dbReference type="EMBL" id="KAH9379572.1"/>
    </source>
</evidence>
<dbReference type="AlphaFoldDB" id="A0A9J6GYU4"/>